<sequence length="263" mass="29267">MSLWKKTLASLGIGATKVDVSIKQSALYPGQSVDIQAHVYGGATEQVIEQLSIRLCCQYWQDIDPNRDDPGSKVGKREAVTYTLAESHLPESFSVASGEEKVFSLTLSLPWETPVTLSDAKVWLDTSLDIAYAVDPTNKASITVRPDPVLDDVLSLFEEQGFRIRQVECEAVDGLAAPFVEEFEFVPVDGPFHGVWRELEVAIHRNDQTMTLWMAIDRHRDGLRGMLASVLNRSETFPPLVLEVSASRAQLKRALLSYLESMD</sequence>
<dbReference type="Pfam" id="PF07070">
    <property type="entry name" value="Spo0M"/>
    <property type="match status" value="1"/>
</dbReference>
<gene>
    <name evidence="1" type="ORF">AB0763_13120</name>
</gene>
<proteinExistence type="predicted"/>
<dbReference type="PANTHER" id="PTHR40053:SF1">
    <property type="entry name" value="SPORULATION-CONTROL PROTEIN SPO0M"/>
    <property type="match status" value="1"/>
</dbReference>
<dbReference type="PANTHER" id="PTHR40053">
    <property type="entry name" value="SPORULATION-CONTROL PROTEIN SPO0M"/>
    <property type="match status" value="1"/>
</dbReference>
<protein>
    <submittedName>
        <fullName evidence="1">Sporulation protein</fullName>
    </submittedName>
</protein>
<dbReference type="EMBL" id="CP162601">
    <property type="protein sequence ID" value="XDK25050.1"/>
    <property type="molecule type" value="Genomic_DNA"/>
</dbReference>
<name>A0AB39HG28_9VIBR</name>
<evidence type="ECO:0000313" key="1">
    <source>
        <dbReference type="EMBL" id="XDK25050.1"/>
    </source>
</evidence>
<accession>A0AB39HG28</accession>
<reference evidence="1" key="1">
    <citation type="submission" date="2024-07" db="EMBL/GenBank/DDBJ databases">
        <title>Genome Analysis of a Potential Novel Vibrio Species Secreting pH- and Thermo-stable Alginate Lyase and its Application in Producing Alginate Oligosaccharides.</title>
        <authorList>
            <person name="Huang H."/>
            <person name="Bao K."/>
        </authorList>
    </citation>
    <scope>NUCLEOTIDE SEQUENCE</scope>
    <source>
        <strain evidence="1">HB236076</strain>
    </source>
</reference>
<dbReference type="RefSeq" id="WP_306102250.1">
    <property type="nucleotide sequence ID" value="NZ_CP162601.1"/>
</dbReference>
<dbReference type="InterPro" id="IPR009776">
    <property type="entry name" value="Spore_0_M"/>
</dbReference>
<dbReference type="AlphaFoldDB" id="A0AB39HG28"/>
<organism evidence="1">
    <name type="scientific">Vibrio sp. HB236076</name>
    <dbReference type="NCBI Taxonomy" id="3232307"/>
    <lineage>
        <taxon>Bacteria</taxon>
        <taxon>Pseudomonadati</taxon>
        <taxon>Pseudomonadota</taxon>
        <taxon>Gammaproteobacteria</taxon>
        <taxon>Vibrionales</taxon>
        <taxon>Vibrionaceae</taxon>
        <taxon>Vibrio</taxon>
    </lineage>
</organism>
<dbReference type="KEGG" id="vih:AB0763_13120"/>